<evidence type="ECO:0000256" key="2">
    <source>
        <dbReference type="ARBA" id="ARBA00009344"/>
    </source>
</evidence>
<evidence type="ECO:0000256" key="5">
    <source>
        <dbReference type="ARBA" id="ARBA00022884"/>
    </source>
</evidence>
<dbReference type="Pfam" id="PF17903">
    <property type="entry name" value="KH_KRR1_1st"/>
    <property type="match status" value="1"/>
</dbReference>
<comment type="caution">
    <text evidence="11">The sequence shown here is derived from an EMBL/GenBank/DDBJ whole genome shotgun (WGS) entry which is preliminary data.</text>
</comment>
<proteinExistence type="inferred from homology"/>
<name>A0A2P6P270_ROSCH</name>
<evidence type="ECO:0000256" key="7">
    <source>
        <dbReference type="ARBA" id="ARBA00023274"/>
    </source>
</evidence>
<dbReference type="InterPro" id="IPR036612">
    <property type="entry name" value="KH_dom_type_1_sf"/>
</dbReference>
<dbReference type="GO" id="GO:0003723">
    <property type="term" value="F:RNA binding"/>
    <property type="evidence" value="ECO:0007669"/>
    <property type="project" value="UniProtKB-KW"/>
</dbReference>
<evidence type="ECO:0000313" key="12">
    <source>
        <dbReference type="Proteomes" id="UP000238479"/>
    </source>
</evidence>
<comment type="similarity">
    <text evidence="2">Belongs to the KRR1 family.</text>
</comment>
<keyword evidence="5" id="KW-0694">RNA-binding</keyword>
<keyword evidence="12" id="KW-1185">Reference proteome</keyword>
<accession>A0A2P6P270</accession>
<dbReference type="InterPro" id="IPR048548">
    <property type="entry name" value="KRR1-like_KH2"/>
</dbReference>
<dbReference type="EMBL" id="PDCK01000045">
    <property type="protein sequence ID" value="PRQ16022.1"/>
    <property type="molecule type" value="Genomic_DNA"/>
</dbReference>
<dbReference type="PANTHER" id="PTHR12581:SF0">
    <property type="entry name" value="KRR1 SMALL SUBUNIT PROCESSOME COMPONENT HOMOLOG"/>
    <property type="match status" value="1"/>
</dbReference>
<dbReference type="InterPro" id="IPR024166">
    <property type="entry name" value="rRNA_assembly_KRR1"/>
</dbReference>
<feature type="domain" description="KRR1 small subunit processome component first KH" evidence="9">
    <location>
        <begin position="8"/>
        <end position="80"/>
    </location>
</feature>
<reference evidence="11 12" key="1">
    <citation type="journal article" date="2018" name="Nat. Genet.">
        <title>The Rosa genome provides new insights in the design of modern roses.</title>
        <authorList>
            <person name="Bendahmane M."/>
        </authorList>
    </citation>
    <scope>NUCLEOTIDE SEQUENCE [LARGE SCALE GENOMIC DNA]</scope>
    <source>
        <strain evidence="12">cv. Old Blush</strain>
    </source>
</reference>
<dbReference type="GO" id="GO:0032040">
    <property type="term" value="C:small-subunit processome"/>
    <property type="evidence" value="ECO:0007669"/>
    <property type="project" value="TreeGrafter"/>
</dbReference>
<dbReference type="Pfam" id="PF21800">
    <property type="entry name" value="KH_KRR1_2nd"/>
    <property type="match status" value="1"/>
</dbReference>
<dbReference type="Gene3D" id="3.30.1370.10">
    <property type="entry name" value="K Homology domain, type 1"/>
    <property type="match status" value="2"/>
</dbReference>
<dbReference type="Proteomes" id="UP000238479">
    <property type="component" value="Chromosome 7"/>
</dbReference>
<dbReference type="AlphaFoldDB" id="A0A2P6P270"/>
<keyword evidence="7" id="KW-0687">Ribonucleoprotein</keyword>
<organism evidence="11 12">
    <name type="scientific">Rosa chinensis</name>
    <name type="common">China rose</name>
    <dbReference type="NCBI Taxonomy" id="74649"/>
    <lineage>
        <taxon>Eukaryota</taxon>
        <taxon>Viridiplantae</taxon>
        <taxon>Streptophyta</taxon>
        <taxon>Embryophyta</taxon>
        <taxon>Tracheophyta</taxon>
        <taxon>Spermatophyta</taxon>
        <taxon>Magnoliopsida</taxon>
        <taxon>eudicotyledons</taxon>
        <taxon>Gunneridae</taxon>
        <taxon>Pentapetalae</taxon>
        <taxon>rosids</taxon>
        <taxon>fabids</taxon>
        <taxon>Rosales</taxon>
        <taxon>Rosaceae</taxon>
        <taxon>Rosoideae</taxon>
        <taxon>Rosoideae incertae sedis</taxon>
        <taxon>Rosa</taxon>
    </lineage>
</organism>
<dbReference type="GO" id="GO:0006364">
    <property type="term" value="P:rRNA processing"/>
    <property type="evidence" value="ECO:0007669"/>
    <property type="project" value="UniProtKB-KW"/>
</dbReference>
<protein>
    <recommendedName>
        <fullName evidence="8">KRR-R motif-containing protein 1</fullName>
    </recommendedName>
</protein>
<keyword evidence="4" id="KW-0698">rRNA processing</keyword>
<evidence type="ECO:0000256" key="1">
    <source>
        <dbReference type="ARBA" id="ARBA00004604"/>
    </source>
</evidence>
<dbReference type="PANTHER" id="PTHR12581">
    <property type="entry name" value="HIV-1 REV BINDING PROTEIN 2, 3"/>
    <property type="match status" value="1"/>
</dbReference>
<feature type="domain" description="KRR1 small subunit processome component second KH" evidence="10">
    <location>
        <begin position="106"/>
        <end position="173"/>
    </location>
</feature>
<dbReference type="Gramene" id="PRQ16022">
    <property type="protein sequence ID" value="PRQ16022"/>
    <property type="gene ID" value="RchiOBHm_Chr7g0179721"/>
</dbReference>
<evidence type="ECO:0000256" key="6">
    <source>
        <dbReference type="ARBA" id="ARBA00023242"/>
    </source>
</evidence>
<sequence length="201" mass="22937">MLVCGSFFLDHREEAVLEAWPLLKSLLEDYGISCTMYLAERFMTLSTTSGTEDPDIIYKARDVLELLSLTRVPPSMVMKVLNENLQYDIIKTAYRNGGFCSQYKIDRKLIKKRRGLLRPYLKELGVLTGCEIYVDGCAVTAMGFKRQGLKLVRIGVKECLVNNVRPKTMLRKMKLTLERMKMKEEITAGEFPPVESAGNMH</sequence>
<evidence type="ECO:0000256" key="4">
    <source>
        <dbReference type="ARBA" id="ARBA00022552"/>
    </source>
</evidence>
<keyword evidence="6" id="KW-0539">Nucleus</keyword>
<evidence type="ECO:0000259" key="10">
    <source>
        <dbReference type="Pfam" id="PF21800"/>
    </source>
</evidence>
<evidence type="ECO:0000259" key="9">
    <source>
        <dbReference type="Pfam" id="PF17903"/>
    </source>
</evidence>
<evidence type="ECO:0000256" key="8">
    <source>
        <dbReference type="ARBA" id="ARBA00032993"/>
    </source>
</evidence>
<evidence type="ECO:0000256" key="3">
    <source>
        <dbReference type="ARBA" id="ARBA00022517"/>
    </source>
</evidence>
<evidence type="ECO:0000313" key="11">
    <source>
        <dbReference type="EMBL" id="PRQ16022.1"/>
    </source>
</evidence>
<keyword evidence="3" id="KW-0690">Ribosome biogenesis</keyword>
<gene>
    <name evidence="11" type="ORF">RchiOBHm_Chr7g0179721</name>
</gene>
<dbReference type="STRING" id="74649.A0A2P6P270"/>
<comment type="subcellular location">
    <subcellularLocation>
        <location evidence="1">Nucleus</location>
        <location evidence="1">Nucleolus</location>
    </subcellularLocation>
</comment>
<dbReference type="InterPro" id="IPR041174">
    <property type="entry name" value="KRR1-like_KH1"/>
</dbReference>